<evidence type="ECO:0000313" key="2">
    <source>
        <dbReference type="Proteomes" id="UP000251960"/>
    </source>
</evidence>
<accession>A0A3L6EXB7</accession>
<dbReference type="Proteomes" id="UP000251960">
    <property type="component" value="Chromosome 4"/>
</dbReference>
<name>A0A3L6EXB7_MAIZE</name>
<protein>
    <submittedName>
        <fullName evidence="1">Uncharacterized protein</fullName>
    </submittedName>
</protein>
<proteinExistence type="predicted"/>
<reference evidence="1 2" key="1">
    <citation type="journal article" date="2018" name="Nat. Genet.">
        <title>Extensive intraspecific gene order and gene structural variations between Mo17 and other maize genomes.</title>
        <authorList>
            <person name="Sun S."/>
            <person name="Zhou Y."/>
            <person name="Chen J."/>
            <person name="Shi J."/>
            <person name="Zhao H."/>
            <person name="Zhao H."/>
            <person name="Song W."/>
            <person name="Zhang M."/>
            <person name="Cui Y."/>
            <person name="Dong X."/>
            <person name="Liu H."/>
            <person name="Ma X."/>
            <person name="Jiao Y."/>
            <person name="Wang B."/>
            <person name="Wei X."/>
            <person name="Stein J.C."/>
            <person name="Glaubitz J.C."/>
            <person name="Lu F."/>
            <person name="Yu G."/>
            <person name="Liang C."/>
            <person name="Fengler K."/>
            <person name="Li B."/>
            <person name="Rafalski A."/>
            <person name="Schnable P.S."/>
            <person name="Ware D.H."/>
            <person name="Buckler E.S."/>
            <person name="Lai J."/>
        </authorList>
    </citation>
    <scope>NUCLEOTIDE SEQUENCE [LARGE SCALE GENOMIC DNA]</scope>
    <source>
        <strain evidence="2">cv. Missouri 17</strain>
        <tissue evidence="1">Seedling</tissue>
    </source>
</reference>
<dbReference type="EMBL" id="NCVQ01000005">
    <property type="protein sequence ID" value="PWZ25223.1"/>
    <property type="molecule type" value="Genomic_DNA"/>
</dbReference>
<evidence type="ECO:0000313" key="1">
    <source>
        <dbReference type="EMBL" id="PWZ25223.1"/>
    </source>
</evidence>
<gene>
    <name evidence="1" type="ORF">Zm00014a_005296</name>
</gene>
<organism evidence="1 2">
    <name type="scientific">Zea mays</name>
    <name type="common">Maize</name>
    <dbReference type="NCBI Taxonomy" id="4577"/>
    <lineage>
        <taxon>Eukaryota</taxon>
        <taxon>Viridiplantae</taxon>
        <taxon>Streptophyta</taxon>
        <taxon>Embryophyta</taxon>
        <taxon>Tracheophyta</taxon>
        <taxon>Spermatophyta</taxon>
        <taxon>Magnoliopsida</taxon>
        <taxon>Liliopsida</taxon>
        <taxon>Poales</taxon>
        <taxon>Poaceae</taxon>
        <taxon>PACMAD clade</taxon>
        <taxon>Panicoideae</taxon>
        <taxon>Andropogonodae</taxon>
        <taxon>Andropogoneae</taxon>
        <taxon>Tripsacinae</taxon>
        <taxon>Zea</taxon>
    </lineage>
</organism>
<comment type="caution">
    <text evidence="1">The sequence shown here is derived from an EMBL/GenBank/DDBJ whole genome shotgun (WGS) entry which is preliminary data.</text>
</comment>
<dbReference type="AlphaFoldDB" id="A0A3L6EXB7"/>
<sequence length="47" mass="5537">MALDKVWEMVRNCRLDSTVRKVKMEHVIPNNRNRVNDMSSMSTPTMD</sequence>